<accession>A0A0F9CBC4</accession>
<dbReference type="NCBIfam" id="TIGR00176">
    <property type="entry name" value="mobB"/>
    <property type="match status" value="1"/>
</dbReference>
<dbReference type="InterPro" id="IPR052539">
    <property type="entry name" value="MGD_biosynthesis_adapter"/>
</dbReference>
<comment type="caution">
    <text evidence="2">The sequence shown here is derived from an EMBL/GenBank/DDBJ whole genome shotgun (WGS) entry which is preliminary data.</text>
</comment>
<evidence type="ECO:0000259" key="1">
    <source>
        <dbReference type="Pfam" id="PF03205"/>
    </source>
</evidence>
<sequence>GILIKIITVIGFSGSGKTYFIETVIPLLKTYLNYNISVIKNVKHHQVDKEGKDSFKFTEAGASYSIIQNFDNATAIFLRRKDNKIESIVNWLEKGPYKTNILFIEGYRNFNYPTVLCISNLDETEEQLTRYVKMISGRICKNSFDIKQIFKIPIIDIKKKFSRFLEIFNIK</sequence>
<proteinExistence type="predicted"/>
<dbReference type="Gene3D" id="3.40.50.300">
    <property type="entry name" value="P-loop containing nucleotide triphosphate hydrolases"/>
    <property type="match status" value="1"/>
</dbReference>
<organism evidence="2">
    <name type="scientific">marine sediment metagenome</name>
    <dbReference type="NCBI Taxonomy" id="412755"/>
    <lineage>
        <taxon>unclassified sequences</taxon>
        <taxon>metagenomes</taxon>
        <taxon>ecological metagenomes</taxon>
    </lineage>
</organism>
<feature type="non-terminal residue" evidence="2">
    <location>
        <position position="1"/>
    </location>
</feature>
<dbReference type="GO" id="GO:0006777">
    <property type="term" value="P:Mo-molybdopterin cofactor biosynthetic process"/>
    <property type="evidence" value="ECO:0007669"/>
    <property type="project" value="InterPro"/>
</dbReference>
<dbReference type="SUPFAM" id="SSF52540">
    <property type="entry name" value="P-loop containing nucleoside triphosphate hydrolases"/>
    <property type="match status" value="1"/>
</dbReference>
<dbReference type="GO" id="GO:0005525">
    <property type="term" value="F:GTP binding"/>
    <property type="evidence" value="ECO:0007669"/>
    <property type="project" value="InterPro"/>
</dbReference>
<evidence type="ECO:0000313" key="2">
    <source>
        <dbReference type="EMBL" id="KKK94011.1"/>
    </source>
</evidence>
<dbReference type="InterPro" id="IPR004435">
    <property type="entry name" value="MobB_dom"/>
</dbReference>
<gene>
    <name evidence="2" type="ORF">LCGC14_2687140</name>
</gene>
<dbReference type="InterPro" id="IPR027417">
    <property type="entry name" value="P-loop_NTPase"/>
</dbReference>
<dbReference type="EMBL" id="LAZR01047529">
    <property type="protein sequence ID" value="KKK94011.1"/>
    <property type="molecule type" value="Genomic_DNA"/>
</dbReference>
<name>A0A0F9CBC4_9ZZZZ</name>
<dbReference type="PANTHER" id="PTHR40072:SF1">
    <property type="entry name" value="MOLYBDOPTERIN-GUANINE DINUCLEOTIDE BIOSYNTHESIS ADAPTER PROTEIN"/>
    <property type="match status" value="1"/>
</dbReference>
<protein>
    <recommendedName>
        <fullName evidence="1">Molybdopterin-guanine dinucleotide biosynthesis protein B (MobB) domain-containing protein</fullName>
    </recommendedName>
</protein>
<dbReference type="AlphaFoldDB" id="A0A0F9CBC4"/>
<dbReference type="Pfam" id="PF03205">
    <property type="entry name" value="MobB"/>
    <property type="match status" value="1"/>
</dbReference>
<reference evidence="2" key="1">
    <citation type="journal article" date="2015" name="Nature">
        <title>Complex archaea that bridge the gap between prokaryotes and eukaryotes.</title>
        <authorList>
            <person name="Spang A."/>
            <person name="Saw J.H."/>
            <person name="Jorgensen S.L."/>
            <person name="Zaremba-Niedzwiedzka K."/>
            <person name="Martijn J."/>
            <person name="Lind A.E."/>
            <person name="van Eijk R."/>
            <person name="Schleper C."/>
            <person name="Guy L."/>
            <person name="Ettema T.J."/>
        </authorList>
    </citation>
    <scope>NUCLEOTIDE SEQUENCE</scope>
</reference>
<dbReference type="PANTHER" id="PTHR40072">
    <property type="entry name" value="MOLYBDOPTERIN-GUANINE DINUCLEOTIDE BIOSYNTHESIS ADAPTER PROTEIN-RELATED"/>
    <property type="match status" value="1"/>
</dbReference>
<feature type="domain" description="Molybdopterin-guanine dinucleotide biosynthesis protein B (MobB)" evidence="1">
    <location>
        <begin position="6"/>
        <end position="125"/>
    </location>
</feature>